<dbReference type="InterPro" id="IPR000432">
    <property type="entry name" value="DNA_mismatch_repair_MutS_C"/>
</dbReference>
<keyword evidence="7" id="KW-0540">Nuclease</keyword>
<dbReference type="GO" id="GO:0045910">
    <property type="term" value="P:negative regulation of DNA recombination"/>
    <property type="evidence" value="ECO:0007669"/>
    <property type="project" value="InterPro"/>
</dbReference>
<dbReference type="GO" id="GO:0140664">
    <property type="term" value="F:ATP-dependent DNA damage sensor activity"/>
    <property type="evidence" value="ECO:0007669"/>
    <property type="project" value="InterPro"/>
</dbReference>
<dbReference type="eggNOG" id="COG1193">
    <property type="taxonomic scope" value="Bacteria"/>
</dbReference>
<dbReference type="PANTHER" id="PTHR48466:SF2">
    <property type="entry name" value="OS10G0509000 PROTEIN"/>
    <property type="match status" value="1"/>
</dbReference>
<keyword evidence="6 7" id="KW-0238">DNA-binding</keyword>
<dbReference type="InterPro" id="IPR027417">
    <property type="entry name" value="P-loop_NTPase"/>
</dbReference>
<evidence type="ECO:0000256" key="8">
    <source>
        <dbReference type="SAM" id="Coils"/>
    </source>
</evidence>
<evidence type="ECO:0000256" key="6">
    <source>
        <dbReference type="ARBA" id="ARBA00023125"/>
    </source>
</evidence>
<dbReference type="GO" id="GO:0004519">
    <property type="term" value="F:endonuclease activity"/>
    <property type="evidence" value="ECO:0007669"/>
    <property type="project" value="UniProtKB-UniRule"/>
</dbReference>
<dbReference type="GO" id="GO:0016887">
    <property type="term" value="F:ATP hydrolysis activity"/>
    <property type="evidence" value="ECO:0007669"/>
    <property type="project" value="InterPro"/>
</dbReference>
<keyword evidence="2 7" id="KW-0547">Nucleotide-binding</keyword>
<feature type="domain" description="Smr" evidence="9">
    <location>
        <begin position="711"/>
        <end position="786"/>
    </location>
</feature>
<dbReference type="GO" id="GO:0006298">
    <property type="term" value="P:mismatch repair"/>
    <property type="evidence" value="ECO:0007669"/>
    <property type="project" value="InterPro"/>
</dbReference>
<dbReference type="STRING" id="632292.Calhy_1110"/>
<dbReference type="SUPFAM" id="SSF52540">
    <property type="entry name" value="P-loop containing nucleoside triphosphate hydrolases"/>
    <property type="match status" value="1"/>
</dbReference>
<dbReference type="InterPro" id="IPR036187">
    <property type="entry name" value="DNA_mismatch_repair_MutS_sf"/>
</dbReference>
<evidence type="ECO:0000256" key="2">
    <source>
        <dbReference type="ARBA" id="ARBA00022741"/>
    </source>
</evidence>
<evidence type="ECO:0000256" key="7">
    <source>
        <dbReference type="HAMAP-Rule" id="MF_00092"/>
    </source>
</evidence>
<organism evidence="10 11">
    <name type="scientific">Caldicellulosiruptor hydrothermalis (strain DSM 18901 / VKM B-2411 / 108)</name>
    <dbReference type="NCBI Taxonomy" id="632292"/>
    <lineage>
        <taxon>Bacteria</taxon>
        <taxon>Bacillati</taxon>
        <taxon>Bacillota</taxon>
        <taxon>Bacillota incertae sedis</taxon>
        <taxon>Caldicellulosiruptorales</taxon>
        <taxon>Caldicellulosiruptoraceae</taxon>
        <taxon>Caldicellulosiruptor</taxon>
    </lineage>
</organism>
<evidence type="ECO:0000256" key="1">
    <source>
        <dbReference type="ARBA" id="ARBA00022730"/>
    </source>
</evidence>
<dbReference type="GO" id="GO:0019843">
    <property type="term" value="F:rRNA binding"/>
    <property type="evidence" value="ECO:0007669"/>
    <property type="project" value="UniProtKB-UniRule"/>
</dbReference>
<sequence length="787" mass="89854">MNQKTFRALEYDRILEMLISLAHSEPAKRYFQNLVPSTDKDFIQKELDKVEECFIYILKYGRPPILEFSDISLILKKARAQAILTPHGILAVGRILKLSQEVRSYLANADGSYLKSSREKLFYLKELTARIDQTFLTPEEILDTASPRLKEIRDRIRRLETRIRDELNRMIRDHKIQRFLQEPIITVRGDKLLLPVKAEHKDSIKGIIHDQSATGATLFVEPFVCVEISNQIRVARSEEKEEIERILQELSQLISRNYNEIKQNFESLSELDILFTKAQWAHQFRASKPILNTAGYINLKKARHPLIEKERVVPIDVHLGKEFDVLVITGPNTGGKTVTLKTIGLFCLLAQSGMFLPADEGSEVCVFSKIFADIGDEQSIIQSLSTFSAHMKNIIEITQNADSSTLVLLDEIGSGTDPEEGAALAKAILKFLYRKGSKVVATTHYGELKTFAQQEERFENASCEFDINTLKPTYRLLIGIPGMSNALYISSNLGLKEEIVELAKSYMSKKTLELTDIINEMERKRKELEEALESANKLKIEAENLKRSLEEERRRFEAEKQRIKERSVKEAREFVQRVEDEVEKLFKELRKIAESLKEKEMLKQLEEKKREYENLVKSIEQASQKEKKLQSKLPENLRLGQKVYVKSFDAEGFVESLPDSKGNLTVRIGIMKLSVNISDVFEIEEDTTVKNLGLSSKKGVEVVQKSIDISIDVRGKTSDDAILEVDKYLDDAYTAGLKQVTIIHGKGTGVLRQAIRNFLRRHPHVKSFRDGTYGEGEQGVTVVELKD</sequence>
<evidence type="ECO:0000313" key="11">
    <source>
        <dbReference type="Proteomes" id="UP000006890"/>
    </source>
</evidence>
<reference evidence="10 11" key="2">
    <citation type="journal article" date="2011" name="J. Bacteriol.">
        <title>Complete genome sequences for the anaerobic, extremely thermophilic plant biomass-degrading bacteria Caldicellulosiruptor hydrothermalis, Caldicellulosiruptor kristjanssonii, Caldicellulosiruptor kronotskyensis, Caldicellulosiruptor owensenis, and Caldicellulosiruptor lactoaceticus.</title>
        <authorList>
            <person name="Blumer-Schuette S.E."/>
            <person name="Ozdemir I."/>
            <person name="Mistry D."/>
            <person name="Lucas S."/>
            <person name="Lapidus A."/>
            <person name="Cheng J.F."/>
            <person name="Goodwin L.A."/>
            <person name="Pitluck S."/>
            <person name="Land M.L."/>
            <person name="Hauser L.J."/>
            <person name="Woyke T."/>
            <person name="Mikhailova N."/>
            <person name="Pati A."/>
            <person name="Kyrpides N.C."/>
            <person name="Ivanova N."/>
            <person name="Detter J.C."/>
            <person name="Walston-Davenport K."/>
            <person name="Han S."/>
            <person name="Adams M.W."/>
            <person name="Kelly R.M."/>
        </authorList>
    </citation>
    <scope>NUCLEOTIDE SEQUENCE [LARGE SCALE GENOMIC DNA]</scope>
    <source>
        <strain evidence="11">DSM 18901 / VKM B-2411 / 108</strain>
    </source>
</reference>
<dbReference type="InterPro" id="IPR036063">
    <property type="entry name" value="Smr_dom_sf"/>
</dbReference>
<evidence type="ECO:0000313" key="10">
    <source>
        <dbReference type="EMBL" id="ADQ06832.1"/>
    </source>
</evidence>
<dbReference type="Pfam" id="PF20297">
    <property type="entry name" value="MSSS"/>
    <property type="match status" value="1"/>
</dbReference>
<dbReference type="EC" id="3.1.-.-" evidence="7"/>
<protein>
    <recommendedName>
        <fullName evidence="7">Endonuclease MutS2</fullName>
        <ecNumber evidence="7">3.1.-.-</ecNumber>
    </recommendedName>
    <alternativeName>
        <fullName evidence="7">Ribosome-associated protein quality control-upstream factor</fullName>
        <shortName evidence="7">RQC-upstream factor</shortName>
        <shortName evidence="7">RqcU</shortName>
        <ecNumber evidence="7">3.6.4.-</ecNumber>
    </alternativeName>
</protein>
<dbReference type="SMART" id="SM00534">
    <property type="entry name" value="MUTSac"/>
    <property type="match status" value="1"/>
</dbReference>
<proteinExistence type="inferred from homology"/>
<dbReference type="CDD" id="cd03280">
    <property type="entry name" value="ABC_MutS2"/>
    <property type="match status" value="1"/>
</dbReference>
<evidence type="ECO:0000256" key="4">
    <source>
        <dbReference type="ARBA" id="ARBA00022840"/>
    </source>
</evidence>
<reference key="1">
    <citation type="submission" date="2010-09" db="EMBL/GenBank/DDBJ databases">
        <title>Complete sequence of Caldicellulosiruptor hydrothermalis 108.</title>
        <authorList>
            <consortium name="US DOE Joint Genome Institute"/>
            <person name="Lucas S."/>
            <person name="Copeland A."/>
            <person name="Lapidus A."/>
            <person name="Cheng J.-F."/>
            <person name="Bruce D."/>
            <person name="Goodwin L."/>
            <person name="Pitluck S."/>
            <person name="Davenport K."/>
            <person name="Detter J.C."/>
            <person name="Han C."/>
            <person name="Tapia R."/>
            <person name="Land M."/>
            <person name="Hauser L."/>
            <person name="Chang Y.-J."/>
            <person name="Jeffries C."/>
            <person name="Kyrpides N."/>
            <person name="Ivanova N."/>
            <person name="Mikhailova N."/>
            <person name="Blumer-Schuette S.E."/>
            <person name="Kelly R.M."/>
            <person name="Woyke T."/>
        </authorList>
    </citation>
    <scope>NUCLEOTIDE SEQUENCE</scope>
    <source>
        <strain>108</strain>
    </source>
</reference>
<dbReference type="PROSITE" id="PS50828">
    <property type="entry name" value="SMR"/>
    <property type="match status" value="1"/>
</dbReference>
<dbReference type="GO" id="GO:0043023">
    <property type="term" value="F:ribosomal large subunit binding"/>
    <property type="evidence" value="ECO:0007669"/>
    <property type="project" value="UniProtKB-UniRule"/>
</dbReference>
<feature type="coiled-coil region" evidence="8">
    <location>
        <begin position="511"/>
        <end position="632"/>
    </location>
</feature>
<evidence type="ECO:0000256" key="3">
    <source>
        <dbReference type="ARBA" id="ARBA00022801"/>
    </source>
</evidence>
<dbReference type="PANTHER" id="PTHR48466">
    <property type="entry name" value="OS10G0509000 PROTEIN-RELATED"/>
    <property type="match status" value="1"/>
</dbReference>
<dbReference type="Gene3D" id="3.40.50.300">
    <property type="entry name" value="P-loop containing nucleotide triphosphate hydrolases"/>
    <property type="match status" value="1"/>
</dbReference>
<dbReference type="GO" id="GO:0005524">
    <property type="term" value="F:ATP binding"/>
    <property type="evidence" value="ECO:0007669"/>
    <property type="project" value="UniProtKB-UniRule"/>
</dbReference>
<keyword evidence="3 7" id="KW-0378">Hydrolase</keyword>
<dbReference type="RefSeq" id="WP_013403013.1">
    <property type="nucleotide sequence ID" value="NC_014652.1"/>
</dbReference>
<accession>E4Q8I7</accession>
<dbReference type="SMART" id="SM00533">
    <property type="entry name" value="MUTSd"/>
    <property type="match status" value="1"/>
</dbReference>
<name>E4Q8I7_CALH1</name>
<keyword evidence="5 7" id="KW-0694">RNA-binding</keyword>
<dbReference type="EMBL" id="CP002219">
    <property type="protein sequence ID" value="ADQ06832.1"/>
    <property type="molecule type" value="Genomic_DNA"/>
</dbReference>
<dbReference type="SUPFAM" id="SSF160443">
    <property type="entry name" value="SMR domain-like"/>
    <property type="match status" value="1"/>
</dbReference>
<dbReference type="InterPro" id="IPR007696">
    <property type="entry name" value="DNA_mismatch_repair_MutS_core"/>
</dbReference>
<dbReference type="Gene3D" id="1.10.1420.10">
    <property type="match status" value="2"/>
</dbReference>
<dbReference type="Proteomes" id="UP000006890">
    <property type="component" value="Chromosome"/>
</dbReference>
<gene>
    <name evidence="7 10" type="primary">mutS2</name>
    <name evidence="7" type="synonym">rqcU</name>
    <name evidence="10" type="ordered locus">Calhy_1110</name>
</gene>
<keyword evidence="11" id="KW-1185">Reference proteome</keyword>
<keyword evidence="4 7" id="KW-0067">ATP-binding</keyword>
<dbReference type="SMART" id="SM00463">
    <property type="entry name" value="SMR"/>
    <property type="match status" value="1"/>
</dbReference>
<dbReference type="InterPro" id="IPR005747">
    <property type="entry name" value="MutS2"/>
</dbReference>
<dbReference type="Gene3D" id="3.30.1370.110">
    <property type="match status" value="1"/>
</dbReference>
<dbReference type="Pfam" id="PF01713">
    <property type="entry name" value="Smr"/>
    <property type="match status" value="1"/>
</dbReference>
<evidence type="ECO:0000256" key="5">
    <source>
        <dbReference type="ARBA" id="ARBA00022884"/>
    </source>
</evidence>
<evidence type="ECO:0000259" key="9">
    <source>
        <dbReference type="PROSITE" id="PS50828"/>
    </source>
</evidence>
<dbReference type="PIRSF" id="PIRSF005814">
    <property type="entry name" value="MutS_YshD"/>
    <property type="match status" value="1"/>
</dbReference>
<dbReference type="FunFam" id="3.40.50.300:FF:000830">
    <property type="entry name" value="Endonuclease MutS2"/>
    <property type="match status" value="1"/>
</dbReference>
<dbReference type="HAMAP" id="MF_00092">
    <property type="entry name" value="MutS2"/>
    <property type="match status" value="1"/>
</dbReference>
<dbReference type="EC" id="3.6.4.-" evidence="7"/>
<keyword evidence="7" id="KW-0255">Endonuclease</keyword>
<feature type="binding site" evidence="7">
    <location>
        <begin position="330"/>
        <end position="337"/>
    </location>
    <ligand>
        <name>ATP</name>
        <dbReference type="ChEBI" id="CHEBI:30616"/>
    </ligand>
</feature>
<keyword evidence="1 7" id="KW-0699">rRNA-binding</keyword>
<dbReference type="InterPro" id="IPR046893">
    <property type="entry name" value="MSSS"/>
</dbReference>
<comment type="similarity">
    <text evidence="7">Belongs to the DNA mismatch repair MutS family. MutS2 subfamily.</text>
</comment>
<dbReference type="KEGG" id="chd:Calhy_1110"/>
<dbReference type="NCBIfam" id="TIGR01069">
    <property type="entry name" value="mutS2"/>
    <property type="match status" value="1"/>
</dbReference>
<dbReference type="AlphaFoldDB" id="E4Q8I7"/>
<keyword evidence="8" id="KW-0175">Coiled coil</keyword>
<comment type="function">
    <text evidence="7">Acts as a ribosome collision sensor, splitting the ribosome into its 2 subunits. Detects stalled/collided 70S ribosomes which it binds and splits by an ATP-hydrolysis driven conformational change. Acts upstream of the ribosome quality control system (RQC), a ribosome-associated complex that mediates the extraction of incompletely synthesized nascent chains from stalled ribosomes and their subsequent degradation. Probably generates substrates for RQC.</text>
</comment>
<dbReference type="InterPro" id="IPR045076">
    <property type="entry name" value="MutS"/>
</dbReference>
<dbReference type="Pfam" id="PF00488">
    <property type="entry name" value="MutS_V"/>
    <property type="match status" value="1"/>
</dbReference>
<dbReference type="PROSITE" id="PS00486">
    <property type="entry name" value="DNA_MISMATCH_REPAIR_2"/>
    <property type="match status" value="1"/>
</dbReference>
<dbReference type="GO" id="GO:0072344">
    <property type="term" value="P:rescue of stalled ribosome"/>
    <property type="evidence" value="ECO:0007669"/>
    <property type="project" value="UniProtKB-UniRule"/>
</dbReference>
<comment type="function">
    <text evidence="7">Endonuclease that is involved in the suppression of homologous recombination and thus may have a key role in the control of bacterial genetic diversity.</text>
</comment>
<dbReference type="SUPFAM" id="SSF48334">
    <property type="entry name" value="DNA repair protein MutS, domain III"/>
    <property type="match status" value="1"/>
</dbReference>
<dbReference type="InterPro" id="IPR002625">
    <property type="entry name" value="Smr_dom"/>
</dbReference>
<dbReference type="OrthoDB" id="9808166at2"/>
<dbReference type="HOGENOM" id="CLU_011252_2_1_9"/>
<dbReference type="GO" id="GO:0030983">
    <property type="term" value="F:mismatched DNA binding"/>
    <property type="evidence" value="ECO:0007669"/>
    <property type="project" value="InterPro"/>
</dbReference>
<comment type="subunit">
    <text evidence="7">Homodimer. Binds to stalled ribosomes, contacting rRNA.</text>
</comment>